<gene>
    <name evidence="8" type="primary">DNA2_1</name>
    <name evidence="8" type="ORF">BGZ65_001351</name>
</gene>
<dbReference type="InterPro" id="IPR027417">
    <property type="entry name" value="P-loop_NTPase"/>
</dbReference>
<accession>A0A9P6MJ14</accession>
<evidence type="ECO:0000259" key="7">
    <source>
        <dbReference type="Pfam" id="PF13087"/>
    </source>
</evidence>
<evidence type="ECO:0000256" key="5">
    <source>
        <dbReference type="ARBA" id="ARBA00022840"/>
    </source>
</evidence>
<feature type="domain" description="DNA2/NAM7 helicase helicase" evidence="6">
    <location>
        <begin position="312"/>
        <end position="356"/>
    </location>
</feature>
<dbReference type="InterPro" id="IPR050534">
    <property type="entry name" value="Coronavir_polyprotein_1ab"/>
</dbReference>
<keyword evidence="2" id="KW-0547">Nucleotide-binding</keyword>
<comment type="similarity">
    <text evidence="1">Belongs to the DNA2/NAM7 helicase family.</text>
</comment>
<evidence type="ECO:0000256" key="2">
    <source>
        <dbReference type="ARBA" id="ARBA00022741"/>
    </source>
</evidence>
<dbReference type="Pfam" id="PF13087">
    <property type="entry name" value="AAA_12"/>
    <property type="match status" value="1"/>
</dbReference>
<evidence type="ECO:0000313" key="9">
    <source>
        <dbReference type="Proteomes" id="UP000749646"/>
    </source>
</evidence>
<dbReference type="Pfam" id="PF13086">
    <property type="entry name" value="AAA_11"/>
    <property type="match status" value="2"/>
</dbReference>
<keyword evidence="9" id="KW-1185">Reference proteome</keyword>
<evidence type="ECO:0000313" key="8">
    <source>
        <dbReference type="EMBL" id="KAG0003793.1"/>
    </source>
</evidence>
<feature type="domain" description="DNA2/NAM7 helicase-like C-terminal" evidence="7">
    <location>
        <begin position="366"/>
        <end position="417"/>
    </location>
</feature>
<dbReference type="GO" id="GO:0043139">
    <property type="term" value="F:5'-3' DNA helicase activity"/>
    <property type="evidence" value="ECO:0007669"/>
    <property type="project" value="TreeGrafter"/>
</dbReference>
<dbReference type="OrthoDB" id="6513042at2759"/>
<sequence length="430" mass="49192">MSHRAQTILYTLLMRDRYDVDVQWGLLFYLKTGNFIRVQSRHSEIRMILIQRNGIAFHNETKLTLPPMVKNQQTCRRCFSFSSCTVLHKLLEDGTPESSGIGDIFENATNHLNVTHAEFLRKWNRLLSLEQGDVVKFQNQIWTMLSSERQGSGNCLSNMILLEEQQQIEISEKPTAPAARSTSNYHSHLQKNKITFRIDKDEMSAGIARSRNNIIQLFRKDADGGDAKRRHLVVDLERPVFHPLVNFQLQDQHLNDDQRRAVEAVLTAKDYALIIGMPGTGKTTTIAHIIHMLVAQGKSVLLSSYTQFPSLLKRRFDYCIVDEASQITLPVCLGPIRYADVFVLVGDHNQLPPLVKNPKARRDGFDLSLFKMLSDRYPDAVASLTRQYRMNEDVMLLSNTLVYGNKLQCGTKEVADKVLKIPAMDHFRQH</sequence>
<dbReference type="SUPFAM" id="SSF52540">
    <property type="entry name" value="P-loop containing nucleoside triphosphate hydrolases"/>
    <property type="match status" value="1"/>
</dbReference>
<evidence type="ECO:0000256" key="3">
    <source>
        <dbReference type="ARBA" id="ARBA00022801"/>
    </source>
</evidence>
<proteinExistence type="inferred from homology"/>
<dbReference type="InterPro" id="IPR041677">
    <property type="entry name" value="DNA2/NAM7_AAA_11"/>
</dbReference>
<dbReference type="Proteomes" id="UP000749646">
    <property type="component" value="Unassembled WGS sequence"/>
</dbReference>
<evidence type="ECO:0000256" key="1">
    <source>
        <dbReference type="ARBA" id="ARBA00007913"/>
    </source>
</evidence>
<dbReference type="Gene3D" id="3.40.50.300">
    <property type="entry name" value="P-loop containing nucleotide triphosphate hydrolases"/>
    <property type="match status" value="2"/>
</dbReference>
<comment type="caution">
    <text evidence="8">The sequence shown here is derived from an EMBL/GenBank/DDBJ whole genome shotgun (WGS) entry which is preliminary data.</text>
</comment>
<dbReference type="AlphaFoldDB" id="A0A9P6MJ14"/>
<keyword evidence="5" id="KW-0067">ATP-binding</keyword>
<keyword evidence="4" id="KW-0347">Helicase</keyword>
<feature type="domain" description="DNA2/NAM7 helicase helicase" evidence="6">
    <location>
        <begin position="253"/>
        <end position="301"/>
    </location>
</feature>
<reference evidence="8" key="1">
    <citation type="journal article" date="2020" name="Fungal Divers.">
        <title>Resolving the Mortierellaceae phylogeny through synthesis of multi-gene phylogenetics and phylogenomics.</title>
        <authorList>
            <person name="Vandepol N."/>
            <person name="Liber J."/>
            <person name="Desiro A."/>
            <person name="Na H."/>
            <person name="Kennedy M."/>
            <person name="Barry K."/>
            <person name="Grigoriev I.V."/>
            <person name="Miller A.N."/>
            <person name="O'Donnell K."/>
            <person name="Stajich J.E."/>
            <person name="Bonito G."/>
        </authorList>
    </citation>
    <scope>NUCLEOTIDE SEQUENCE</scope>
    <source>
        <strain evidence="8">MES-2147</strain>
    </source>
</reference>
<dbReference type="GO" id="GO:0005524">
    <property type="term" value="F:ATP binding"/>
    <property type="evidence" value="ECO:0007669"/>
    <property type="project" value="UniProtKB-KW"/>
</dbReference>
<protein>
    <submittedName>
        <fullName evidence="8">Tripartite DNA replication factor</fullName>
    </submittedName>
</protein>
<dbReference type="InterPro" id="IPR041679">
    <property type="entry name" value="DNA2/NAM7-like_C"/>
</dbReference>
<dbReference type="PANTHER" id="PTHR43788:SF8">
    <property type="entry name" value="DNA-BINDING PROTEIN SMUBP-2"/>
    <property type="match status" value="1"/>
</dbReference>
<evidence type="ECO:0000256" key="4">
    <source>
        <dbReference type="ARBA" id="ARBA00022806"/>
    </source>
</evidence>
<organism evidence="8 9">
    <name type="scientific">Modicella reniformis</name>
    <dbReference type="NCBI Taxonomy" id="1440133"/>
    <lineage>
        <taxon>Eukaryota</taxon>
        <taxon>Fungi</taxon>
        <taxon>Fungi incertae sedis</taxon>
        <taxon>Mucoromycota</taxon>
        <taxon>Mortierellomycotina</taxon>
        <taxon>Mortierellomycetes</taxon>
        <taxon>Mortierellales</taxon>
        <taxon>Mortierellaceae</taxon>
        <taxon>Modicella</taxon>
    </lineage>
</organism>
<name>A0A9P6MJ14_9FUNG</name>
<dbReference type="GO" id="GO:0016787">
    <property type="term" value="F:hydrolase activity"/>
    <property type="evidence" value="ECO:0007669"/>
    <property type="project" value="UniProtKB-KW"/>
</dbReference>
<dbReference type="EMBL" id="JAAAHW010000318">
    <property type="protein sequence ID" value="KAG0003793.1"/>
    <property type="molecule type" value="Genomic_DNA"/>
</dbReference>
<keyword evidence="3" id="KW-0378">Hydrolase</keyword>
<dbReference type="PANTHER" id="PTHR43788">
    <property type="entry name" value="DNA2/NAM7 HELICASE FAMILY MEMBER"/>
    <property type="match status" value="1"/>
</dbReference>
<evidence type="ECO:0000259" key="6">
    <source>
        <dbReference type="Pfam" id="PF13086"/>
    </source>
</evidence>